<gene>
    <name evidence="2" type="ORF">ABV298_31765</name>
</gene>
<accession>A0AAU8FKR0</accession>
<organism evidence="2">
    <name type="scientific">Dyadobacter sp. 676</name>
    <dbReference type="NCBI Taxonomy" id="3088362"/>
    <lineage>
        <taxon>Bacteria</taxon>
        <taxon>Pseudomonadati</taxon>
        <taxon>Bacteroidota</taxon>
        <taxon>Cytophagia</taxon>
        <taxon>Cytophagales</taxon>
        <taxon>Spirosomataceae</taxon>
        <taxon>Dyadobacter</taxon>
    </lineage>
</organism>
<feature type="region of interest" description="Disordered" evidence="1">
    <location>
        <begin position="131"/>
        <end position="153"/>
    </location>
</feature>
<feature type="compositionally biased region" description="Polar residues" evidence="1">
    <location>
        <begin position="83"/>
        <end position="94"/>
    </location>
</feature>
<proteinExistence type="predicted"/>
<feature type="region of interest" description="Disordered" evidence="1">
    <location>
        <begin position="54"/>
        <end position="95"/>
    </location>
</feature>
<evidence type="ECO:0008006" key="3">
    <source>
        <dbReference type="Google" id="ProtNLM"/>
    </source>
</evidence>
<sequence>MPDDQGLTKTNMRQHLSVLLVLVISTASIYPQEINAAEPAMTCDCNIPNLGPAKSQGYSKDTNNLPAPGKPSRDSSRMHETAKPTQLDQSQILPSRSIVKPVLKQSNNSVRASEQSSKFLNYRTQSTIQTVTPANMGGGSFNTFSNGQKKDSAQKIELKAPVIRFQPSHESPVL</sequence>
<evidence type="ECO:0000313" key="2">
    <source>
        <dbReference type="EMBL" id="XCH24812.1"/>
    </source>
</evidence>
<dbReference type="RefSeq" id="WP_353720120.1">
    <property type="nucleotide sequence ID" value="NZ_CP159289.1"/>
</dbReference>
<reference evidence="2" key="1">
    <citation type="submission" date="2024-06" db="EMBL/GenBank/DDBJ databases">
        <title>Sequencing and assembly of the genome of Dyadobacter sp. strain 676, a symbiont of Cyamopsis tetragonoloba.</title>
        <authorList>
            <person name="Guro P."/>
            <person name="Sazanova A."/>
            <person name="Kuznetsova I."/>
            <person name="Belimov A."/>
            <person name="Safronova V."/>
        </authorList>
    </citation>
    <scope>NUCLEOTIDE SEQUENCE</scope>
    <source>
        <strain evidence="2">676</strain>
    </source>
</reference>
<protein>
    <recommendedName>
        <fullName evidence="3">Secreted protein</fullName>
    </recommendedName>
</protein>
<evidence type="ECO:0000256" key="1">
    <source>
        <dbReference type="SAM" id="MobiDB-lite"/>
    </source>
</evidence>
<dbReference type="AlphaFoldDB" id="A0AAU8FKR0"/>
<feature type="compositionally biased region" description="Basic and acidic residues" evidence="1">
    <location>
        <begin position="71"/>
        <end position="82"/>
    </location>
</feature>
<dbReference type="EMBL" id="CP159289">
    <property type="protein sequence ID" value="XCH24812.1"/>
    <property type="molecule type" value="Genomic_DNA"/>
</dbReference>
<feature type="compositionally biased region" description="Polar residues" evidence="1">
    <location>
        <begin position="56"/>
        <end position="65"/>
    </location>
</feature>
<name>A0AAU8FKR0_9BACT</name>